<organism evidence="1 2">
    <name type="scientific">Medusavirus stheno T3</name>
    <dbReference type="NCBI Taxonomy" id="3069717"/>
    <lineage>
        <taxon>Viruses</taxon>
        <taxon>Varidnaviria</taxon>
        <taxon>Bamfordvirae</taxon>
        <taxon>Nucleocytoviricota</taxon>
        <taxon>Megaviricetes</taxon>
        <taxon>Mamonoviridae</taxon>
        <taxon>Medusavirus</taxon>
        <taxon>Medusavirus sthenus</taxon>
    </lineage>
</organism>
<sequence>MANKRPRRKYVTVSPQRHLIVDVAKCMHAVLRRWAGPDHCHALFFDVDLTQWLASYRCASAPGALLGNITRRSLHTEIVFTNPIPPTHVRVGGLLAVHLGLSHDRRHIETALFFRSAHGLAETRIDYLYENHAQRWPWMTQVQHVAKRARREFRAVYGSAAVVMLQVSDSCLGRYLPKNQ</sequence>
<dbReference type="EMBL" id="MW018138">
    <property type="protein sequence ID" value="QPB44510.1"/>
    <property type="molecule type" value="Genomic_DNA"/>
</dbReference>
<reference evidence="1 2" key="1">
    <citation type="submission" date="2020-09" db="EMBL/GenBank/DDBJ databases">
        <authorList>
            <person name="Zhang R."/>
            <person name="Garcia K."/>
            <person name="Ogata H."/>
        </authorList>
    </citation>
    <scope>NUCLEOTIDE SEQUENCE [LARGE SCALE GENOMIC DNA]</scope>
    <source>
        <strain evidence="2">stheno</strain>
    </source>
</reference>
<protein>
    <submittedName>
        <fullName evidence="1">Uncharacterized protein</fullName>
    </submittedName>
</protein>
<keyword evidence="2" id="KW-1185">Reference proteome</keyword>
<dbReference type="KEGG" id="vg:80543706"/>
<accession>A0A7S7YEX8</accession>
<evidence type="ECO:0000313" key="1">
    <source>
        <dbReference type="EMBL" id="QPB44510.1"/>
    </source>
</evidence>
<dbReference type="Proteomes" id="UP001162098">
    <property type="component" value="Segment"/>
</dbReference>
<proteinExistence type="predicted"/>
<evidence type="ECO:0000313" key="2">
    <source>
        <dbReference type="Proteomes" id="UP001162098"/>
    </source>
</evidence>
<name>A0A7S7YEX8_9VIRU</name>